<dbReference type="RefSeq" id="WP_120734674.1">
    <property type="nucleotide sequence ID" value="NZ_CP032568.1"/>
</dbReference>
<proteinExistence type="predicted"/>
<dbReference type="Proteomes" id="UP000267164">
    <property type="component" value="Chromosome"/>
</dbReference>
<dbReference type="OrthoDB" id="4567925at2"/>
<evidence type="ECO:0000313" key="2">
    <source>
        <dbReference type="EMBL" id="AYF72730.1"/>
    </source>
</evidence>
<keyword evidence="1" id="KW-0812">Transmembrane</keyword>
<evidence type="ECO:0000313" key="3">
    <source>
        <dbReference type="Proteomes" id="UP000267164"/>
    </source>
</evidence>
<sequence>MYEGLALGIHLPAGWLWPTLIFFGLFVFAALLVLLLVSGARFDDSASHYVPTTTGTCEPFCGARTPVPGYPN</sequence>
<protein>
    <submittedName>
        <fullName evidence="2">Uncharacterized protein</fullName>
    </submittedName>
</protein>
<keyword evidence="1" id="KW-0472">Membrane</keyword>
<feature type="transmembrane region" description="Helical" evidence="1">
    <location>
        <begin position="15"/>
        <end position="37"/>
    </location>
</feature>
<keyword evidence="3" id="KW-1185">Reference proteome</keyword>
<keyword evidence="1" id="KW-1133">Transmembrane helix</keyword>
<organism evidence="2 3">
    <name type="scientific">Nocardia yunnanensis</name>
    <dbReference type="NCBI Taxonomy" id="2382165"/>
    <lineage>
        <taxon>Bacteria</taxon>
        <taxon>Bacillati</taxon>
        <taxon>Actinomycetota</taxon>
        <taxon>Actinomycetes</taxon>
        <taxon>Mycobacteriales</taxon>
        <taxon>Nocardiaceae</taxon>
        <taxon>Nocardia</taxon>
    </lineage>
</organism>
<name>A0A386Z505_9NOCA</name>
<evidence type="ECO:0000256" key="1">
    <source>
        <dbReference type="SAM" id="Phobius"/>
    </source>
</evidence>
<accession>A0A386Z505</accession>
<dbReference type="KEGG" id="nyu:D7D52_01260"/>
<dbReference type="AlphaFoldDB" id="A0A386Z505"/>
<reference evidence="2 3" key="1">
    <citation type="submission" date="2018-09" db="EMBL/GenBank/DDBJ databases">
        <title>Nocardia yunnanensis sp. nov., an actinomycete isolated from a soil sample.</title>
        <authorList>
            <person name="Zhang J."/>
        </authorList>
    </citation>
    <scope>NUCLEOTIDE SEQUENCE [LARGE SCALE GENOMIC DNA]</scope>
    <source>
        <strain evidence="2 3">CFHS0054</strain>
    </source>
</reference>
<dbReference type="EMBL" id="CP032568">
    <property type="protein sequence ID" value="AYF72730.1"/>
    <property type="molecule type" value="Genomic_DNA"/>
</dbReference>
<gene>
    <name evidence="2" type="ORF">D7D52_01260</name>
</gene>